<dbReference type="PANTHER" id="PTHR21240:SF28">
    <property type="entry name" value="ISO-OROTATE DECARBOXYLASE (EUROFUNG)"/>
    <property type="match status" value="1"/>
</dbReference>
<evidence type="ECO:0000313" key="7">
    <source>
        <dbReference type="EMBL" id="CAB4812836.1"/>
    </source>
</evidence>
<protein>
    <submittedName>
        <fullName evidence="4">Unannotated protein</fullName>
    </submittedName>
</protein>
<dbReference type="EMBL" id="CAEZVC010000001">
    <property type="protein sequence ID" value="CAB4611010.1"/>
    <property type="molecule type" value="Genomic_DNA"/>
</dbReference>
<evidence type="ECO:0000313" key="4">
    <source>
        <dbReference type="EMBL" id="CAB4574628.1"/>
    </source>
</evidence>
<dbReference type="GO" id="GO:0019748">
    <property type="term" value="P:secondary metabolic process"/>
    <property type="evidence" value="ECO:0007669"/>
    <property type="project" value="TreeGrafter"/>
</dbReference>
<organism evidence="4">
    <name type="scientific">freshwater metagenome</name>
    <dbReference type="NCBI Taxonomy" id="449393"/>
    <lineage>
        <taxon>unclassified sequences</taxon>
        <taxon>metagenomes</taxon>
        <taxon>ecological metagenomes</taxon>
    </lineage>
</organism>
<accession>A0A6J6EP52</accession>
<dbReference type="GO" id="GO:0005737">
    <property type="term" value="C:cytoplasm"/>
    <property type="evidence" value="ECO:0007669"/>
    <property type="project" value="TreeGrafter"/>
</dbReference>
<keyword evidence="1" id="KW-0456">Lyase</keyword>
<dbReference type="EMBL" id="CAESAL010000001">
    <property type="protein sequence ID" value="CAB4329265.1"/>
    <property type="molecule type" value="Genomic_DNA"/>
</dbReference>
<dbReference type="EMBL" id="CAFAAM010000187">
    <property type="protein sequence ID" value="CAB4812836.1"/>
    <property type="molecule type" value="Genomic_DNA"/>
</dbReference>
<sequence length="411" mass="45673">MTTLVPPSEWMISVDDHVIEPPRVWLDRLATKYHDRAPRMAEGERGAVWQYEDKVLATSGLSVAAGKDKEEFSPDPVSFDEMRPGAYDPIERIADMNQAGVLASLNFPSFPRFCGQLFNEAKDKDLAALCVQAYNDWMIDEWCGAAPGRLIPLIIIPLWDPIAAAVEMERCAAKGATAFAFSENPEPLGLPTIHDANGYWDPVMRAANDLQMVVCMHVGSSSTIPSISSNAPQLASLAWGATRTAGTMLSWLFSHYFEELPDLKICLSEGNIGWMPYFLERAEQVVDKQRAWAKKGALQGYAHGWGMDDAGPSREADLDKLDIRATFRDHIYGCFIEETAGVRCLDMIGEDNVMLEVDYPHTDTNWPNSLRTVRNIIGHLPPETQAKLLRTNAEKLFRFTAAVPDLVGIQA</sequence>
<dbReference type="GO" id="GO:0016787">
    <property type="term" value="F:hydrolase activity"/>
    <property type="evidence" value="ECO:0007669"/>
    <property type="project" value="InterPro"/>
</dbReference>
<evidence type="ECO:0000313" key="8">
    <source>
        <dbReference type="EMBL" id="CAB4938890.1"/>
    </source>
</evidence>
<evidence type="ECO:0000313" key="3">
    <source>
        <dbReference type="EMBL" id="CAB4329265.1"/>
    </source>
</evidence>
<dbReference type="InterPro" id="IPR006680">
    <property type="entry name" value="Amidohydro-rel"/>
</dbReference>
<dbReference type="Gene3D" id="3.20.20.140">
    <property type="entry name" value="Metal-dependent hydrolases"/>
    <property type="match status" value="1"/>
</dbReference>
<dbReference type="Pfam" id="PF04909">
    <property type="entry name" value="Amidohydro_2"/>
    <property type="match status" value="1"/>
</dbReference>
<evidence type="ECO:0000313" key="5">
    <source>
        <dbReference type="EMBL" id="CAB4611010.1"/>
    </source>
</evidence>
<evidence type="ECO:0000313" key="6">
    <source>
        <dbReference type="EMBL" id="CAB4692457.1"/>
    </source>
</evidence>
<name>A0A6J6EP52_9ZZZZ</name>
<dbReference type="EMBL" id="CAFBNJ010000001">
    <property type="protein sequence ID" value="CAB4938890.1"/>
    <property type="molecule type" value="Genomic_DNA"/>
</dbReference>
<dbReference type="PANTHER" id="PTHR21240">
    <property type="entry name" value="2-AMINO-3-CARBOXYLMUCONATE-6-SEMIALDEHYDE DECARBOXYLASE"/>
    <property type="match status" value="1"/>
</dbReference>
<dbReference type="EMBL" id="CAFBRD010000001">
    <property type="protein sequence ID" value="CAB5072481.1"/>
    <property type="molecule type" value="Genomic_DNA"/>
</dbReference>
<evidence type="ECO:0000313" key="9">
    <source>
        <dbReference type="EMBL" id="CAB5072481.1"/>
    </source>
</evidence>
<feature type="domain" description="Amidohydrolase-related" evidence="2">
    <location>
        <begin position="81"/>
        <end position="399"/>
    </location>
</feature>
<dbReference type="EMBL" id="CAEZTY010000001">
    <property type="protein sequence ID" value="CAB4574628.1"/>
    <property type="molecule type" value="Genomic_DNA"/>
</dbReference>
<dbReference type="GO" id="GO:0016831">
    <property type="term" value="F:carboxy-lyase activity"/>
    <property type="evidence" value="ECO:0007669"/>
    <property type="project" value="InterPro"/>
</dbReference>
<proteinExistence type="predicted"/>
<evidence type="ECO:0000256" key="1">
    <source>
        <dbReference type="ARBA" id="ARBA00023239"/>
    </source>
</evidence>
<dbReference type="EMBL" id="CAEZXY010000001">
    <property type="protein sequence ID" value="CAB4692457.1"/>
    <property type="molecule type" value="Genomic_DNA"/>
</dbReference>
<dbReference type="InterPro" id="IPR032466">
    <property type="entry name" value="Metal_Hydrolase"/>
</dbReference>
<gene>
    <name evidence="4" type="ORF">UFOPK1762_00052</name>
    <name evidence="5" type="ORF">UFOPK1906_00031</name>
    <name evidence="6" type="ORF">UFOPK2624_00058</name>
    <name evidence="7" type="ORF">UFOPK3010_01259</name>
    <name evidence="3" type="ORF">UFOPK3331_00016</name>
    <name evidence="8" type="ORF">UFOPK3785_00036</name>
    <name evidence="9" type="ORF">UFOPK4371_00016</name>
</gene>
<dbReference type="InterPro" id="IPR032465">
    <property type="entry name" value="ACMSD"/>
</dbReference>
<reference evidence="4" key="1">
    <citation type="submission" date="2020-05" db="EMBL/GenBank/DDBJ databases">
        <authorList>
            <person name="Chiriac C."/>
            <person name="Salcher M."/>
            <person name="Ghai R."/>
            <person name="Kavagutti S V."/>
        </authorList>
    </citation>
    <scope>NUCLEOTIDE SEQUENCE</scope>
</reference>
<evidence type="ECO:0000259" key="2">
    <source>
        <dbReference type="Pfam" id="PF04909"/>
    </source>
</evidence>
<dbReference type="SUPFAM" id="SSF51556">
    <property type="entry name" value="Metallo-dependent hydrolases"/>
    <property type="match status" value="1"/>
</dbReference>
<dbReference type="AlphaFoldDB" id="A0A6J6EP52"/>